<evidence type="ECO:0000313" key="10">
    <source>
        <dbReference type="EMBL" id="KZM98280.1"/>
    </source>
</evidence>
<dbReference type="InterPro" id="IPR012677">
    <property type="entry name" value="Nucleotide-bd_a/b_plait_sf"/>
</dbReference>
<dbReference type="OMA" id="DEVQDEC"/>
<evidence type="ECO:0000259" key="9">
    <source>
        <dbReference type="PROSITE" id="PS50102"/>
    </source>
</evidence>
<feature type="region of interest" description="Disordered" evidence="8">
    <location>
        <begin position="1"/>
        <end position="238"/>
    </location>
</feature>
<organism evidence="10">
    <name type="scientific">Daucus carota subsp. sativus</name>
    <name type="common">Carrot</name>
    <dbReference type="NCBI Taxonomy" id="79200"/>
    <lineage>
        <taxon>Eukaryota</taxon>
        <taxon>Viridiplantae</taxon>
        <taxon>Streptophyta</taxon>
        <taxon>Embryophyta</taxon>
        <taxon>Tracheophyta</taxon>
        <taxon>Spermatophyta</taxon>
        <taxon>Magnoliopsida</taxon>
        <taxon>eudicotyledons</taxon>
        <taxon>Gunneridae</taxon>
        <taxon>Pentapetalae</taxon>
        <taxon>asterids</taxon>
        <taxon>campanulids</taxon>
        <taxon>Apiales</taxon>
        <taxon>Apiaceae</taxon>
        <taxon>Apioideae</taxon>
        <taxon>Scandiceae</taxon>
        <taxon>Daucinae</taxon>
        <taxon>Daucus</taxon>
        <taxon>Daucus sect. Daucus</taxon>
    </lineage>
</organism>
<keyword evidence="5 7" id="KW-0694">RNA-binding</keyword>
<dbReference type="AlphaFoldDB" id="A0A162AB73"/>
<dbReference type="GO" id="GO:0005684">
    <property type="term" value="C:U2-type spliceosomal complex"/>
    <property type="evidence" value="ECO:0007669"/>
    <property type="project" value="UniProtKB-ARBA"/>
</dbReference>
<dbReference type="SUPFAM" id="SSF54928">
    <property type="entry name" value="RNA-binding domain, RBD"/>
    <property type="match status" value="2"/>
</dbReference>
<dbReference type="PROSITE" id="PS50102">
    <property type="entry name" value="RRM"/>
    <property type="match status" value="3"/>
</dbReference>
<dbReference type="STRING" id="79200.A0A162AB73"/>
<evidence type="ECO:0000256" key="3">
    <source>
        <dbReference type="ARBA" id="ARBA00022664"/>
    </source>
</evidence>
<name>A0A162AB73_DAUCS</name>
<dbReference type="InterPro" id="IPR000504">
    <property type="entry name" value="RRM_dom"/>
</dbReference>
<dbReference type="CDD" id="cd12285">
    <property type="entry name" value="RRM3_RBM39_like"/>
    <property type="match status" value="1"/>
</dbReference>
<evidence type="ECO:0000313" key="12">
    <source>
        <dbReference type="Proteomes" id="UP000077755"/>
    </source>
</evidence>
<dbReference type="Gene3D" id="3.30.70.330">
    <property type="match status" value="3"/>
</dbReference>
<dbReference type="InterPro" id="IPR029123">
    <property type="entry name" value="RBM39_linker"/>
</dbReference>
<dbReference type="InterPro" id="IPR035979">
    <property type="entry name" value="RBD_domain_sf"/>
</dbReference>
<keyword evidence="2" id="KW-0597">Phosphoprotein</keyword>
<gene>
    <name evidence="10" type="ORF">DCAR_014358</name>
    <name evidence="11" type="ORF">DCAR_0416573</name>
</gene>
<feature type="compositionally biased region" description="Basic and acidic residues" evidence="8">
    <location>
        <begin position="8"/>
        <end position="30"/>
    </location>
</feature>
<dbReference type="InterPro" id="IPR006509">
    <property type="entry name" value="RBM39_SF"/>
</dbReference>
<feature type="compositionally biased region" description="Basic and acidic residues" evidence="8">
    <location>
        <begin position="51"/>
        <end position="82"/>
    </location>
</feature>
<evidence type="ECO:0000256" key="6">
    <source>
        <dbReference type="ARBA" id="ARBA00023187"/>
    </source>
</evidence>
<dbReference type="PANTHER" id="PTHR48036">
    <property type="entry name" value="SPLICING FACTOR (PAD-1), PUTATIVE (AFU_ORTHOLOGUE AFUA_1G15810)-RELATED"/>
    <property type="match status" value="1"/>
</dbReference>
<keyword evidence="6" id="KW-0508">mRNA splicing</keyword>
<dbReference type="NCBIfam" id="TIGR01622">
    <property type="entry name" value="SF-CC1"/>
    <property type="match status" value="1"/>
</dbReference>
<feature type="domain" description="RRM" evidence="9">
    <location>
        <begin position="515"/>
        <end position="598"/>
    </location>
</feature>
<evidence type="ECO:0000256" key="2">
    <source>
        <dbReference type="ARBA" id="ARBA00022553"/>
    </source>
</evidence>
<evidence type="ECO:0000256" key="7">
    <source>
        <dbReference type="PROSITE-ProRule" id="PRU00176"/>
    </source>
</evidence>
<dbReference type="SMART" id="SM00360">
    <property type="entry name" value="RRM"/>
    <property type="match status" value="3"/>
</dbReference>
<dbReference type="FunFam" id="3.30.70.330:FF:000105">
    <property type="entry name" value="HIV Tat-specific factor 1 homolog"/>
    <property type="match status" value="1"/>
</dbReference>
<dbReference type="CDD" id="cd12283">
    <property type="entry name" value="RRM1_RBM39_like"/>
    <property type="match status" value="1"/>
</dbReference>
<feature type="compositionally biased region" description="Basic and acidic residues" evidence="8">
    <location>
        <begin position="91"/>
        <end position="238"/>
    </location>
</feature>
<keyword evidence="4" id="KW-0677">Repeat</keyword>
<dbReference type="Pfam" id="PF15519">
    <property type="entry name" value="RBM39linker"/>
    <property type="match status" value="1"/>
</dbReference>
<evidence type="ECO:0000256" key="5">
    <source>
        <dbReference type="ARBA" id="ARBA00022884"/>
    </source>
</evidence>
<evidence type="ECO:0000256" key="8">
    <source>
        <dbReference type="SAM" id="MobiDB-lite"/>
    </source>
</evidence>
<proteinExistence type="inferred from homology"/>
<dbReference type="Proteomes" id="UP000077755">
    <property type="component" value="Chromosome 4"/>
</dbReference>
<keyword evidence="12" id="KW-1185">Reference proteome</keyword>
<dbReference type="Gramene" id="KZM98280">
    <property type="protein sequence ID" value="KZM98280"/>
    <property type="gene ID" value="DCAR_014358"/>
</dbReference>
<feature type="domain" description="RRM" evidence="9">
    <location>
        <begin position="242"/>
        <end position="319"/>
    </location>
</feature>
<evidence type="ECO:0000313" key="11">
    <source>
        <dbReference type="EMBL" id="WOG97233.1"/>
    </source>
</evidence>
<accession>A0A162AB73</accession>
<reference evidence="10" key="1">
    <citation type="journal article" date="2016" name="Nat. Genet.">
        <title>A high-quality carrot genome assembly provides new insights into carotenoid accumulation and asterid genome evolution.</title>
        <authorList>
            <person name="Iorizzo M."/>
            <person name="Ellison S."/>
            <person name="Senalik D."/>
            <person name="Zeng P."/>
            <person name="Satapoomin P."/>
            <person name="Huang J."/>
            <person name="Bowman M."/>
            <person name="Iovene M."/>
            <person name="Sanseverino W."/>
            <person name="Cavagnaro P."/>
            <person name="Yildiz M."/>
            <person name="Macko-Podgorni A."/>
            <person name="Moranska E."/>
            <person name="Grzebelus E."/>
            <person name="Grzebelus D."/>
            <person name="Ashrafi H."/>
            <person name="Zheng Z."/>
            <person name="Cheng S."/>
            <person name="Spooner D."/>
            <person name="Van Deynze A."/>
            <person name="Simon P."/>
        </authorList>
    </citation>
    <scope>NUCLEOTIDE SEQUENCE [LARGE SCALE GENOMIC DNA]</scope>
    <source>
        <tissue evidence="10">Leaf</tissue>
    </source>
</reference>
<keyword evidence="3" id="KW-0507">mRNA processing</keyword>
<sequence length="609" mass="69725">MEFDEYDYLEKSVYEPKDGKSKDDDIMTEKGHRRSRRESRDKDDEREEDGGERKSSRRLRDGDENGGGERKRERDEDRDSRRIKSSSGHRSGRDGDRHRERREESDRGEKDGDRHRERREKESDRGDKDRDSDKRDKDRVSEKRDKDRDSEKREKDRDSEKREKDRDSEKREKDRDSEKRERERRKERERSKEKDRSRRSSSRSRIEREEFLKDGEPEMETRRFKNKKEALEAEADPERDQRTVFAYQMSLKATERDIYEFFSKAGKVRDVRLIMDRNSRRSKGVGYIEFYDAMSVPMAIALSGHLLLGQPVMVKPSEAEKNLVQSNASAVGSGGLAGPYGAVERKLYVGNLHFNMTEFQLKQIFEAFGPVELVQLPADQETGHCKGFGFVQFLQREHAKAAESLNGKLEIAGRTIKVSSVADHVGAQDSGAKAADFDDDDGAGLALNAQSRASLMQKLDRSGTATSFAGSLGAPMLFGSAPVQPSIGMPMNGANPAFPAQMTPAALEPIGKPSECLLLKNMFDPTTEDDPEFDQDIKEDVEEECSKYGQVKHIYVDKNSSGYVYMRFENVEGASRAQQAMHRRWFARKMISAIFLQSYEYDAKFKGAA</sequence>
<dbReference type="FunFam" id="3.30.70.330:FF:000326">
    <property type="entry name" value="RNA-binding protein 39 isoform X1"/>
    <property type="match status" value="1"/>
</dbReference>
<dbReference type="EMBL" id="CP093346">
    <property type="protein sequence ID" value="WOG97233.1"/>
    <property type="molecule type" value="Genomic_DNA"/>
</dbReference>
<evidence type="ECO:0000256" key="1">
    <source>
        <dbReference type="ARBA" id="ARBA00007747"/>
    </source>
</evidence>
<dbReference type="EMBL" id="LNRQ01000004">
    <property type="protein sequence ID" value="KZM98280.1"/>
    <property type="molecule type" value="Genomic_DNA"/>
</dbReference>
<comment type="similarity">
    <text evidence="1">Belongs to the HTATSF1 family.</text>
</comment>
<dbReference type="GO" id="GO:0003723">
    <property type="term" value="F:RNA binding"/>
    <property type="evidence" value="ECO:0007669"/>
    <property type="project" value="UniProtKB-UniRule"/>
</dbReference>
<protein>
    <recommendedName>
        <fullName evidence="9">RRM domain-containing protein</fullName>
    </recommendedName>
</protein>
<evidence type="ECO:0000256" key="4">
    <source>
        <dbReference type="ARBA" id="ARBA00022737"/>
    </source>
</evidence>
<dbReference type="OrthoDB" id="8123449at2759"/>
<dbReference type="GO" id="GO:0000398">
    <property type="term" value="P:mRNA splicing, via spliceosome"/>
    <property type="evidence" value="ECO:0007669"/>
    <property type="project" value="UniProtKB-ARBA"/>
</dbReference>
<reference evidence="11" key="2">
    <citation type="submission" date="2022-03" db="EMBL/GenBank/DDBJ databases">
        <title>Draft title - Genomic analysis of global carrot germplasm unveils the trajectory of domestication and the origin of high carotenoid orange carrot.</title>
        <authorList>
            <person name="Iorizzo M."/>
            <person name="Ellison S."/>
            <person name="Senalik D."/>
            <person name="Macko-Podgorni A."/>
            <person name="Grzebelus D."/>
            <person name="Bostan H."/>
            <person name="Rolling W."/>
            <person name="Curaba J."/>
            <person name="Simon P."/>
        </authorList>
    </citation>
    <scope>NUCLEOTIDE SEQUENCE</scope>
    <source>
        <tissue evidence="11">Leaf</tissue>
    </source>
</reference>
<dbReference type="KEGG" id="dcr:108218695"/>
<dbReference type="Pfam" id="PF00076">
    <property type="entry name" value="RRM_1"/>
    <property type="match status" value="3"/>
</dbReference>
<feature type="domain" description="RRM" evidence="9">
    <location>
        <begin position="345"/>
        <end position="423"/>
    </location>
</feature>